<protein>
    <recommendedName>
        <fullName evidence="2">UPF0291 protein TherJR_2372</fullName>
    </recommendedName>
</protein>
<dbReference type="InterPro" id="IPR009242">
    <property type="entry name" value="DUF896"/>
</dbReference>
<name>D5XA79_THEPJ</name>
<dbReference type="HOGENOM" id="CLU_173137_3_0_9"/>
<evidence type="ECO:0000256" key="1">
    <source>
        <dbReference type="ARBA" id="ARBA00022490"/>
    </source>
</evidence>
<feature type="compositionally biased region" description="Basic residues" evidence="3">
    <location>
        <begin position="60"/>
        <end position="76"/>
    </location>
</feature>
<sequence length="76" mass="8965">MIDRDLIDRINYLAWKKKQEGLTAEEAEEQKKLRDIYLRNIRQQVKASLDALKQAQQGQHKNKEHGHGCNCHHCKN</sequence>
<dbReference type="OrthoDB" id="390105at2"/>
<dbReference type="PANTHER" id="PTHR37300:SF1">
    <property type="entry name" value="UPF0291 PROTEIN YNZC"/>
    <property type="match status" value="1"/>
</dbReference>
<dbReference type="Proteomes" id="UP000002377">
    <property type="component" value="Chromosome"/>
</dbReference>
<dbReference type="STRING" id="635013.TherJR_2372"/>
<evidence type="ECO:0000256" key="3">
    <source>
        <dbReference type="SAM" id="MobiDB-lite"/>
    </source>
</evidence>
<dbReference type="Pfam" id="PF05979">
    <property type="entry name" value="DUF896"/>
    <property type="match status" value="1"/>
</dbReference>
<dbReference type="Gene3D" id="1.10.287.540">
    <property type="entry name" value="Helix hairpin bin"/>
    <property type="match status" value="1"/>
</dbReference>
<evidence type="ECO:0000313" key="5">
    <source>
        <dbReference type="Proteomes" id="UP000002377"/>
    </source>
</evidence>
<feature type="region of interest" description="Disordered" evidence="3">
    <location>
        <begin position="56"/>
        <end position="76"/>
    </location>
</feature>
<reference evidence="4 5" key="1">
    <citation type="submission" date="2010-05" db="EMBL/GenBank/DDBJ databases">
        <title>Complete sequence of Thermincola sp. JR.</title>
        <authorList>
            <consortium name="US DOE Joint Genome Institute"/>
            <person name="Lucas S."/>
            <person name="Copeland A."/>
            <person name="Lapidus A."/>
            <person name="Cheng J.-F."/>
            <person name="Bruce D."/>
            <person name="Goodwin L."/>
            <person name="Pitluck S."/>
            <person name="Chertkov O."/>
            <person name="Detter J.C."/>
            <person name="Han C."/>
            <person name="Tapia R."/>
            <person name="Land M."/>
            <person name="Hauser L."/>
            <person name="Kyrpides N."/>
            <person name="Mikhailova N."/>
            <person name="Hazen T.C."/>
            <person name="Woyke T."/>
        </authorList>
    </citation>
    <scope>NUCLEOTIDE SEQUENCE [LARGE SCALE GENOMIC DNA]</scope>
    <source>
        <strain evidence="4 5">JR</strain>
    </source>
</reference>
<comment type="similarity">
    <text evidence="2">Belongs to the UPF0291 family.</text>
</comment>
<dbReference type="HAMAP" id="MF_01103">
    <property type="entry name" value="UPF0291"/>
    <property type="match status" value="1"/>
</dbReference>
<dbReference type="PANTHER" id="PTHR37300">
    <property type="entry name" value="UPF0291 PROTEIN CBO2609/CLC_2481"/>
    <property type="match status" value="1"/>
</dbReference>
<comment type="subcellular location">
    <subcellularLocation>
        <location evidence="2">Cytoplasm</location>
    </subcellularLocation>
</comment>
<dbReference type="KEGG" id="tjr:TherJR_2372"/>
<evidence type="ECO:0000256" key="2">
    <source>
        <dbReference type="HAMAP-Rule" id="MF_01103"/>
    </source>
</evidence>
<dbReference type="GO" id="GO:0005737">
    <property type="term" value="C:cytoplasm"/>
    <property type="evidence" value="ECO:0007669"/>
    <property type="project" value="UniProtKB-SubCell"/>
</dbReference>
<dbReference type="SUPFAM" id="SSF158221">
    <property type="entry name" value="YnzC-like"/>
    <property type="match status" value="1"/>
</dbReference>
<keyword evidence="5" id="KW-1185">Reference proteome</keyword>
<keyword evidence="1 2" id="KW-0963">Cytoplasm</keyword>
<gene>
    <name evidence="4" type="ordered locus">TherJR_2372</name>
</gene>
<dbReference type="AlphaFoldDB" id="D5XA79"/>
<dbReference type="eggNOG" id="COG4224">
    <property type="taxonomic scope" value="Bacteria"/>
</dbReference>
<accession>D5XA79</accession>
<dbReference type="EMBL" id="CP002028">
    <property type="protein sequence ID" value="ADG83212.1"/>
    <property type="molecule type" value="Genomic_DNA"/>
</dbReference>
<dbReference type="RefSeq" id="WP_013121210.1">
    <property type="nucleotide sequence ID" value="NC_014152.1"/>
</dbReference>
<evidence type="ECO:0000313" key="4">
    <source>
        <dbReference type="EMBL" id="ADG83212.1"/>
    </source>
</evidence>
<proteinExistence type="inferred from homology"/>
<organism evidence="4 5">
    <name type="scientific">Thermincola potens (strain JR)</name>
    <dbReference type="NCBI Taxonomy" id="635013"/>
    <lineage>
        <taxon>Bacteria</taxon>
        <taxon>Bacillati</taxon>
        <taxon>Bacillota</taxon>
        <taxon>Clostridia</taxon>
        <taxon>Eubacteriales</taxon>
        <taxon>Thermincolaceae</taxon>
        <taxon>Thermincola</taxon>
    </lineage>
</organism>